<dbReference type="Proteomes" id="UP000799424">
    <property type="component" value="Unassembled WGS sequence"/>
</dbReference>
<dbReference type="InterPro" id="IPR016181">
    <property type="entry name" value="Acyl_CoA_acyltransferase"/>
</dbReference>
<dbReference type="SUPFAM" id="SSF55729">
    <property type="entry name" value="Acyl-CoA N-acyltransferases (Nat)"/>
    <property type="match status" value="1"/>
</dbReference>
<dbReference type="Pfam" id="PF04229">
    <property type="entry name" value="GrpB"/>
    <property type="match status" value="1"/>
</dbReference>
<dbReference type="Gene3D" id="3.40.630.30">
    <property type="match status" value="1"/>
</dbReference>
<reference evidence="2" key="1">
    <citation type="journal article" date="2020" name="Stud. Mycol.">
        <title>101 Dothideomycetes genomes: a test case for predicting lifestyles and emergence of pathogens.</title>
        <authorList>
            <person name="Haridas S."/>
            <person name="Albert R."/>
            <person name="Binder M."/>
            <person name="Bloem J."/>
            <person name="Labutti K."/>
            <person name="Salamov A."/>
            <person name="Andreopoulos B."/>
            <person name="Baker S."/>
            <person name="Barry K."/>
            <person name="Bills G."/>
            <person name="Bluhm B."/>
            <person name="Cannon C."/>
            <person name="Castanera R."/>
            <person name="Culley D."/>
            <person name="Daum C."/>
            <person name="Ezra D."/>
            <person name="Gonzalez J."/>
            <person name="Henrissat B."/>
            <person name="Kuo A."/>
            <person name="Liang C."/>
            <person name="Lipzen A."/>
            <person name="Lutzoni F."/>
            <person name="Magnuson J."/>
            <person name="Mondo S."/>
            <person name="Nolan M."/>
            <person name="Ohm R."/>
            <person name="Pangilinan J."/>
            <person name="Park H.-J."/>
            <person name="Ramirez L."/>
            <person name="Alfaro M."/>
            <person name="Sun H."/>
            <person name="Tritt A."/>
            <person name="Yoshinaga Y."/>
            <person name="Zwiers L.-H."/>
            <person name="Turgeon B."/>
            <person name="Goodwin S."/>
            <person name="Spatafora J."/>
            <person name="Crous P."/>
            <person name="Grigoriev I."/>
        </authorList>
    </citation>
    <scope>NUCLEOTIDE SEQUENCE</scope>
    <source>
        <strain evidence="2">CBS 113818</strain>
    </source>
</reference>
<dbReference type="Gene3D" id="3.30.460.10">
    <property type="entry name" value="Beta Polymerase, domain 2"/>
    <property type="match status" value="1"/>
</dbReference>
<dbReference type="Pfam" id="PF13302">
    <property type="entry name" value="Acetyltransf_3"/>
    <property type="match status" value="1"/>
</dbReference>
<dbReference type="GO" id="GO:0016747">
    <property type="term" value="F:acyltransferase activity, transferring groups other than amino-acyl groups"/>
    <property type="evidence" value="ECO:0007669"/>
    <property type="project" value="InterPro"/>
</dbReference>
<dbReference type="InterPro" id="IPR043519">
    <property type="entry name" value="NT_sf"/>
</dbReference>
<keyword evidence="3" id="KW-1185">Reference proteome</keyword>
<dbReference type="PROSITE" id="PS51186">
    <property type="entry name" value="GNAT"/>
    <property type="match status" value="1"/>
</dbReference>
<evidence type="ECO:0000313" key="3">
    <source>
        <dbReference type="Proteomes" id="UP000799424"/>
    </source>
</evidence>
<dbReference type="EMBL" id="MU006217">
    <property type="protein sequence ID" value="KAF2832457.1"/>
    <property type="molecule type" value="Genomic_DNA"/>
</dbReference>
<organism evidence="2 3">
    <name type="scientific">Ophiobolus disseminans</name>
    <dbReference type="NCBI Taxonomy" id="1469910"/>
    <lineage>
        <taxon>Eukaryota</taxon>
        <taxon>Fungi</taxon>
        <taxon>Dikarya</taxon>
        <taxon>Ascomycota</taxon>
        <taxon>Pezizomycotina</taxon>
        <taxon>Dothideomycetes</taxon>
        <taxon>Pleosporomycetidae</taxon>
        <taxon>Pleosporales</taxon>
        <taxon>Pleosporineae</taxon>
        <taxon>Phaeosphaeriaceae</taxon>
        <taxon>Ophiobolus</taxon>
    </lineage>
</organism>
<dbReference type="InterPro" id="IPR007344">
    <property type="entry name" value="GrpB/CoaE"/>
</dbReference>
<sequence>MSVVVVSYDSAWPQHFQQIKAELEPHLQDVPYISIEHVGSTAVPGLAAKPIIDVDIIVKRENVGQAIDALVTKGKLFYLGELGIVDRHVFRVPSQSPRRNIYVCVDGVAQTRNHLGLRDTLRTNPELRDEYARVKLELASKGTNLTDYIEAKSTIVQKILRVSGMLTTEELEDLRKANLKGDRWGALKIDRLLLREFQVEDIDAYHALESTEANARYQSWGPRTMEESRELVWSNMQNSTVNPRTNWELVVESEERLVGRVGAALTRLDAADHAQPDVRFDLWFSFLPAVHGKGFATEAVRALVDVLTEKYNEKGVEFEIECDPRNTGSCKLAERLGFEKHSLTEKAWESKGECVDSLVYRKMVHKR</sequence>
<dbReference type="PANTHER" id="PTHR34822">
    <property type="entry name" value="GRPB DOMAIN PROTEIN (AFU_ORTHOLOGUE AFUA_1G01530)"/>
    <property type="match status" value="1"/>
</dbReference>
<evidence type="ECO:0000313" key="2">
    <source>
        <dbReference type="EMBL" id="KAF2832457.1"/>
    </source>
</evidence>
<dbReference type="OrthoDB" id="630895at2759"/>
<proteinExistence type="predicted"/>
<accession>A0A6A7AIF2</accession>
<feature type="domain" description="N-acetyltransferase" evidence="1">
    <location>
        <begin position="192"/>
        <end position="365"/>
    </location>
</feature>
<evidence type="ECO:0000259" key="1">
    <source>
        <dbReference type="PROSITE" id="PS51186"/>
    </source>
</evidence>
<dbReference type="PANTHER" id="PTHR34822:SF1">
    <property type="entry name" value="GRPB FAMILY PROTEIN"/>
    <property type="match status" value="1"/>
</dbReference>
<dbReference type="SUPFAM" id="SSF81301">
    <property type="entry name" value="Nucleotidyltransferase"/>
    <property type="match status" value="1"/>
</dbReference>
<dbReference type="AlphaFoldDB" id="A0A6A7AIF2"/>
<protein>
    <submittedName>
        <fullName evidence="2">Acyl-CoA N-acyltransferase</fullName>
    </submittedName>
</protein>
<dbReference type="InterPro" id="IPR000182">
    <property type="entry name" value="GNAT_dom"/>
</dbReference>
<keyword evidence="2" id="KW-0808">Transferase</keyword>
<name>A0A6A7AIF2_9PLEO</name>
<keyword evidence="2" id="KW-0012">Acyltransferase</keyword>
<gene>
    <name evidence="2" type="ORF">CC86DRAFT_366244</name>
</gene>